<gene>
    <name evidence="2" type="ORF">J3D65DRAFT_666635</name>
</gene>
<feature type="compositionally biased region" description="Basic residues" evidence="1">
    <location>
        <begin position="222"/>
        <end position="231"/>
    </location>
</feature>
<sequence length="439" mass="48093">MDDANASIKRTLAEFEAGVHSSLRVRQILLDASYIVQTSQKLNSPRQLTNASLIQSWIDKTSANLSAVKKAYDALNRRRPCCLQAERCVGVDDPQTVRARKERYMHDECESLASYWVAEITPMTLRNANLQVALAIVNDRQLDLSAFRKQALRAVKEKAAEAFRSSSSSSPPKTVSEPELPPPLLPPAKQDNVGQKDKPKKQHKTVTFARSASLLGQEATHRPARAFHRSRPATYVPGRWAPPNRKPRPDAACTPTTCAPARKLSKLSKLSKRAASKAAPTMALDTTPAAATKYPLEPFDPYGPPAFFNTYADYSYSGGCRDFRTFDFASNAAPKSSPSSSPNSPISPPSPLGSTDELETESDDDPAPALPLDDMFLDTSGINASPSAFYHDDPLLDAEEWALEQERRAVWDAFFAPLPAPRRGLLQRVRSASLGRGGC</sequence>
<reference evidence="2 3" key="1">
    <citation type="submission" date="2024-04" db="EMBL/GenBank/DDBJ databases">
        <title>Phyllosticta paracitricarpa is synonymous to the EU quarantine fungus P. citricarpa based on phylogenomic analyses.</title>
        <authorList>
            <consortium name="Lawrence Berkeley National Laboratory"/>
            <person name="Van ingen-buijs V.A."/>
            <person name="Van westerhoven A.C."/>
            <person name="Haridas S."/>
            <person name="Skiadas P."/>
            <person name="Martin F."/>
            <person name="Groenewald J.Z."/>
            <person name="Crous P.W."/>
            <person name="Seidl M.F."/>
        </authorList>
    </citation>
    <scope>NUCLEOTIDE SEQUENCE [LARGE SCALE GENOMIC DNA]</scope>
    <source>
        <strain evidence="2 3">CPC 17464</strain>
    </source>
</reference>
<feature type="region of interest" description="Disordered" evidence="1">
    <location>
        <begin position="331"/>
        <end position="376"/>
    </location>
</feature>
<dbReference type="Proteomes" id="UP001360953">
    <property type="component" value="Unassembled WGS sequence"/>
</dbReference>
<feature type="compositionally biased region" description="Low complexity" evidence="1">
    <location>
        <begin position="331"/>
        <end position="344"/>
    </location>
</feature>
<proteinExistence type="predicted"/>
<dbReference type="RefSeq" id="XP_066657238.1">
    <property type="nucleotide sequence ID" value="XM_066802938.1"/>
</dbReference>
<dbReference type="EMBL" id="JBBPEH010000004">
    <property type="protein sequence ID" value="KAK7539967.1"/>
    <property type="molecule type" value="Genomic_DNA"/>
</dbReference>
<evidence type="ECO:0000313" key="3">
    <source>
        <dbReference type="Proteomes" id="UP001360953"/>
    </source>
</evidence>
<comment type="caution">
    <text evidence="2">The sequence shown here is derived from an EMBL/GenBank/DDBJ whole genome shotgun (WGS) entry which is preliminary data.</text>
</comment>
<organism evidence="2 3">
    <name type="scientific">Phyllosticta citribraziliensis</name>
    <dbReference type="NCBI Taxonomy" id="989973"/>
    <lineage>
        <taxon>Eukaryota</taxon>
        <taxon>Fungi</taxon>
        <taxon>Dikarya</taxon>
        <taxon>Ascomycota</taxon>
        <taxon>Pezizomycotina</taxon>
        <taxon>Dothideomycetes</taxon>
        <taxon>Dothideomycetes incertae sedis</taxon>
        <taxon>Botryosphaeriales</taxon>
        <taxon>Phyllostictaceae</taxon>
        <taxon>Phyllosticta</taxon>
    </lineage>
</organism>
<feature type="compositionally biased region" description="Acidic residues" evidence="1">
    <location>
        <begin position="356"/>
        <end position="366"/>
    </location>
</feature>
<evidence type="ECO:0000313" key="2">
    <source>
        <dbReference type="EMBL" id="KAK7539967.1"/>
    </source>
</evidence>
<accession>A0ABR1LXQ4</accession>
<keyword evidence="3" id="KW-1185">Reference proteome</keyword>
<feature type="region of interest" description="Disordered" evidence="1">
    <location>
        <begin position="161"/>
        <end position="257"/>
    </location>
</feature>
<protein>
    <submittedName>
        <fullName evidence="2">Uncharacterized protein</fullName>
    </submittedName>
</protein>
<dbReference type="GeneID" id="92035844"/>
<name>A0ABR1LXQ4_9PEZI</name>
<evidence type="ECO:0000256" key="1">
    <source>
        <dbReference type="SAM" id="MobiDB-lite"/>
    </source>
</evidence>